<dbReference type="Proteomes" id="UP000735302">
    <property type="component" value="Unassembled WGS sequence"/>
</dbReference>
<protein>
    <submittedName>
        <fullName evidence="1">Uncharacterized protein</fullName>
    </submittedName>
</protein>
<comment type="caution">
    <text evidence="1">The sequence shown here is derived from an EMBL/GenBank/DDBJ whole genome shotgun (WGS) entry which is preliminary data.</text>
</comment>
<sequence length="75" mass="8207">MYPVILSKYKRWCTDVDQGELPPALKQKVEAEARQLSASSIRSSSESDDDADIVCFSPYGNDLDIGESASHVNAT</sequence>
<dbReference type="AlphaFoldDB" id="A0AAV3Z9E6"/>
<name>A0AAV3Z9E6_9GAST</name>
<evidence type="ECO:0000313" key="1">
    <source>
        <dbReference type="EMBL" id="GFN91072.1"/>
    </source>
</evidence>
<gene>
    <name evidence="1" type="ORF">PoB_001757800</name>
</gene>
<organism evidence="1 2">
    <name type="scientific">Plakobranchus ocellatus</name>
    <dbReference type="NCBI Taxonomy" id="259542"/>
    <lineage>
        <taxon>Eukaryota</taxon>
        <taxon>Metazoa</taxon>
        <taxon>Spiralia</taxon>
        <taxon>Lophotrochozoa</taxon>
        <taxon>Mollusca</taxon>
        <taxon>Gastropoda</taxon>
        <taxon>Heterobranchia</taxon>
        <taxon>Euthyneura</taxon>
        <taxon>Panpulmonata</taxon>
        <taxon>Sacoglossa</taxon>
        <taxon>Placobranchoidea</taxon>
        <taxon>Plakobranchidae</taxon>
        <taxon>Plakobranchus</taxon>
    </lineage>
</organism>
<evidence type="ECO:0000313" key="2">
    <source>
        <dbReference type="Proteomes" id="UP000735302"/>
    </source>
</evidence>
<reference evidence="1 2" key="1">
    <citation type="journal article" date="2021" name="Elife">
        <title>Chloroplast acquisition without the gene transfer in kleptoplastic sea slugs, Plakobranchus ocellatus.</title>
        <authorList>
            <person name="Maeda T."/>
            <person name="Takahashi S."/>
            <person name="Yoshida T."/>
            <person name="Shimamura S."/>
            <person name="Takaki Y."/>
            <person name="Nagai Y."/>
            <person name="Toyoda A."/>
            <person name="Suzuki Y."/>
            <person name="Arimoto A."/>
            <person name="Ishii H."/>
            <person name="Satoh N."/>
            <person name="Nishiyama T."/>
            <person name="Hasebe M."/>
            <person name="Maruyama T."/>
            <person name="Minagawa J."/>
            <person name="Obokata J."/>
            <person name="Shigenobu S."/>
        </authorList>
    </citation>
    <scope>NUCLEOTIDE SEQUENCE [LARGE SCALE GENOMIC DNA]</scope>
</reference>
<accession>A0AAV3Z9E6</accession>
<keyword evidence="2" id="KW-1185">Reference proteome</keyword>
<dbReference type="EMBL" id="BLXT01002087">
    <property type="protein sequence ID" value="GFN91072.1"/>
    <property type="molecule type" value="Genomic_DNA"/>
</dbReference>
<proteinExistence type="predicted"/>